<evidence type="ECO:0000313" key="3">
    <source>
        <dbReference type="EMBL" id="KPM68427.1"/>
    </source>
</evidence>
<dbReference type="EMBL" id="JACARV010000034">
    <property type="protein sequence ID" value="NWC81293.1"/>
    <property type="molecule type" value="Genomic_DNA"/>
</dbReference>
<accession>A0A0P7DCG6</accession>
<name>A0A0P7DCG6_PSEPU</name>
<gene>
    <name evidence="5" type="ORF">EFK07_31295</name>
    <name evidence="3" type="ORF">HB13667_02220</name>
    <name evidence="4" type="ORF">HX798_13415</name>
</gene>
<feature type="transmembrane region" description="Helical" evidence="2">
    <location>
        <begin position="140"/>
        <end position="157"/>
    </location>
</feature>
<keyword evidence="2" id="KW-0472">Membrane</keyword>
<dbReference type="NCBIfam" id="TIGR02458">
    <property type="entry name" value="CbtA"/>
    <property type="match status" value="1"/>
</dbReference>
<reference evidence="4 8" key="3">
    <citation type="submission" date="2020-04" db="EMBL/GenBank/DDBJ databases">
        <title>Molecular characterization of pseudomonads from Agaricus bisporus reveal novel blotch 2 pathogens in Western Europe.</title>
        <authorList>
            <person name="Taparia T."/>
            <person name="Krijger M."/>
            <person name="Haynes E."/>
            <person name="Elpinstone J.G."/>
            <person name="Noble R."/>
            <person name="Van Der Wolf J."/>
        </authorList>
    </citation>
    <scope>NUCLEOTIDE SEQUENCE [LARGE SCALE GENOMIC DNA]</scope>
    <source>
        <strain evidence="4 8">P7765</strain>
    </source>
</reference>
<feature type="transmembrane region" description="Helical" evidence="2">
    <location>
        <begin position="75"/>
        <end position="94"/>
    </location>
</feature>
<feature type="transmembrane region" description="Helical" evidence="2">
    <location>
        <begin position="101"/>
        <end position="120"/>
    </location>
</feature>
<organism evidence="3 6">
    <name type="scientific">Pseudomonas putida</name>
    <name type="common">Arthrobacter siderocapsulatus</name>
    <dbReference type="NCBI Taxonomy" id="303"/>
    <lineage>
        <taxon>Bacteria</taxon>
        <taxon>Pseudomonadati</taxon>
        <taxon>Pseudomonadota</taxon>
        <taxon>Gammaproteobacteria</taxon>
        <taxon>Pseudomonadales</taxon>
        <taxon>Pseudomonadaceae</taxon>
        <taxon>Pseudomonas</taxon>
    </lineage>
</organism>
<evidence type="ECO:0000313" key="5">
    <source>
        <dbReference type="EMBL" id="RNF77298.1"/>
    </source>
</evidence>
<reference evidence="3 6" key="1">
    <citation type="submission" date="2015-10" db="EMBL/GenBank/DDBJ databases">
        <title>Pseudomonas putida clinical strains.</title>
        <authorList>
            <person name="Molina L."/>
            <person name="Udaondo Z."/>
        </authorList>
    </citation>
    <scope>NUCLEOTIDE SEQUENCE [LARGE SCALE GENOMIC DNA]</scope>
    <source>
        <strain evidence="3 6">HB13667</strain>
    </source>
</reference>
<feature type="compositionally biased region" description="Basic and acidic residues" evidence="1">
    <location>
        <begin position="47"/>
        <end position="60"/>
    </location>
</feature>
<dbReference type="RefSeq" id="WP_054572004.1">
    <property type="nucleotide sequence ID" value="NZ_BQII01000027.1"/>
</dbReference>
<protein>
    <submittedName>
        <fullName evidence="4">CbtA family protein</fullName>
    </submittedName>
    <submittedName>
        <fullName evidence="3">Cobalt transporter</fullName>
    </submittedName>
</protein>
<dbReference type="Proteomes" id="UP000278162">
    <property type="component" value="Unassembled WGS sequence"/>
</dbReference>
<feature type="transmembrane region" description="Helical" evidence="2">
    <location>
        <begin position="198"/>
        <end position="221"/>
    </location>
</feature>
<evidence type="ECO:0000313" key="7">
    <source>
        <dbReference type="Proteomes" id="UP000278162"/>
    </source>
</evidence>
<dbReference type="Pfam" id="PF09490">
    <property type="entry name" value="CbtA"/>
    <property type="match status" value="1"/>
</dbReference>
<dbReference type="InterPro" id="IPR012666">
    <property type="entry name" value="CbtA_put"/>
</dbReference>
<dbReference type="Proteomes" id="UP000542695">
    <property type="component" value="Unassembled WGS sequence"/>
</dbReference>
<comment type="caution">
    <text evidence="3">The sequence shown here is derived from an EMBL/GenBank/DDBJ whole genome shotgun (WGS) entry which is preliminary data.</text>
</comment>
<reference evidence="5 7" key="2">
    <citation type="submission" date="2018-10" db="EMBL/GenBank/DDBJ databases">
        <title>An outbreak of IMP-63 producing strain in France.</title>
        <authorList>
            <person name="Bour M."/>
            <person name="Liapis E."/>
            <person name="Plesiat P."/>
        </authorList>
    </citation>
    <scope>NUCLEOTIDE SEQUENCE [LARGE SCALE GENOMIC DNA]</scope>
    <source>
        <strain evidence="5 7">12917</strain>
    </source>
</reference>
<evidence type="ECO:0000256" key="1">
    <source>
        <dbReference type="SAM" id="MobiDB-lite"/>
    </source>
</evidence>
<dbReference type="Proteomes" id="UP000050437">
    <property type="component" value="Unassembled WGS sequence"/>
</dbReference>
<sequence>MIKRMLQTAGFAGMGAALVLTLIQAIWVSPLILQAETYEQAASAGHSDPHEAGEHHHEDAGWAPEDGWQRVTSTAAANLVVGVAFGLVLAGAISLRPPRKLSTGVLWGLAGYAVFVLAPSAGLPPELPGTQAADLHARQLWWVGTAIATAIGLVLIAFAPKAWLKVAGVVLLAVPHLIGSPQLASPEMLAPAALHHEFVIATLMADASFWVTLGLLCTVFSRRAATSGLFKSPQQEYA</sequence>
<evidence type="ECO:0000313" key="4">
    <source>
        <dbReference type="EMBL" id="NWC81293.1"/>
    </source>
</evidence>
<dbReference type="AlphaFoldDB" id="A0A0P7DCG6"/>
<feature type="region of interest" description="Disordered" evidence="1">
    <location>
        <begin position="43"/>
        <end position="64"/>
    </location>
</feature>
<keyword evidence="2" id="KW-1133">Transmembrane helix</keyword>
<dbReference type="EMBL" id="LKKS01000017">
    <property type="protein sequence ID" value="KPM68427.1"/>
    <property type="molecule type" value="Genomic_DNA"/>
</dbReference>
<dbReference type="EMBL" id="RJAI01000135">
    <property type="protein sequence ID" value="RNF77298.1"/>
    <property type="molecule type" value="Genomic_DNA"/>
</dbReference>
<evidence type="ECO:0000313" key="6">
    <source>
        <dbReference type="Proteomes" id="UP000050437"/>
    </source>
</evidence>
<proteinExistence type="predicted"/>
<evidence type="ECO:0000256" key="2">
    <source>
        <dbReference type="SAM" id="Phobius"/>
    </source>
</evidence>
<feature type="transmembrane region" description="Helical" evidence="2">
    <location>
        <begin position="162"/>
        <end position="178"/>
    </location>
</feature>
<evidence type="ECO:0000313" key="8">
    <source>
        <dbReference type="Proteomes" id="UP000542695"/>
    </source>
</evidence>
<keyword evidence="2" id="KW-0812">Transmembrane</keyword>